<dbReference type="PANTHER" id="PTHR45676:SF41">
    <property type="entry name" value="RING-H2 FINGER PROTEIN ATL66"/>
    <property type="match status" value="1"/>
</dbReference>
<feature type="compositionally biased region" description="Low complexity" evidence="2">
    <location>
        <begin position="1"/>
        <end position="26"/>
    </location>
</feature>
<feature type="coiled-coil region" evidence="1">
    <location>
        <begin position="310"/>
        <end position="344"/>
    </location>
</feature>
<name>A0A1E3IC86_9TREE</name>
<gene>
    <name evidence="3" type="ORF">L203_101312</name>
</gene>
<dbReference type="PANTHER" id="PTHR45676">
    <property type="entry name" value="RING-H2 FINGER PROTEIN ATL51-RELATED"/>
    <property type="match status" value="1"/>
</dbReference>
<feature type="coiled-coil region" evidence="1">
    <location>
        <begin position="230"/>
        <end position="257"/>
    </location>
</feature>
<dbReference type="OrthoDB" id="8062037at2759"/>
<proteinExistence type="predicted"/>
<feature type="compositionally biased region" description="Polar residues" evidence="2">
    <location>
        <begin position="512"/>
        <end position="526"/>
    </location>
</feature>
<dbReference type="FunFam" id="3.30.40.10:FF:000728">
    <property type="entry name" value="Unplaced genomic scaffold supercont1.4, whole genome shotgun sequence"/>
    <property type="match status" value="1"/>
</dbReference>
<sequence length="1004" mass="109607">MGSSQSQLSRSASSSQRRPQSSNPLRSIRRLSTLGRRNRENAPSTQHFHDRSEDSRIEPDEMGLSLEQTSSGGAKRTRQPSCPGEIRLGSMDRKKPRTEPLVRRDSSVHARDQIMTSVTLEHGELSSQTNAEPYPQPTSPTPVPIPTPRSAPVSPTSMNSEDPLAQERLQSLATIRDVLGSNWPSQNSANESAVEDLWRQSSHNTEAGPSSELHSTALSSDLDTSADPHIVEARASLQRATNQARNLADRIAALSARLDRSSASTCSAAATNTAVQGSIAPLHSSESNVVSSTEIQPEVLLRSGNMDSTMEDLAQRLNDARQELTETERQLNDTRDRFEAARRRRVPTGAVLIIQGLAQTQTMPDIENESTTSRGHSDNENTSIGLESEMRRARRRLRRASESRTYDRGINSGRETEHRGVPLERQADTISNLLTVAAAATATTLLSPGGNRPSLAPMQQPRTPSSTLENLLGRLMPHRPPRQQSQSVEATLGSYLRNVLRENRTSEASDDFVQSSNPAVSSSTGLQPLRESQARLQRSDATAEAQEEVISTEFQHFLEELQGDLVGAVRSFAGPSHPNIDEDRESFATAQEGQSDTSTPGPSNMRSCAGNSAASSPMLDESQSLPTTIDIPATENSDSVPSFHAQLAQNLPNARHTATSVSGGHDGIPRRLNFFRVHMFPAISPVTGGIINNSSERREDTEENAININASTVTGGFGEYEAFQNNPQPANQGNEEPLIPCIFIGVRSIRHDPSMTTHDLVSHPQFPFVNGEVPAESDTMASGEGILGDETDENGRMRQASSSPVLQRPNPHPIERRSLRDRILSHLRRSPTPPPAGSLNTYLVYVIGGNYPRSHPILRMPSLIHGGPMTDEELQMVSDLLGPARAITVNKEKLEKSGLRIIKGADIVEEGKSGMVMHACVERCMVCLSDYKPDEDCRILNCRHAFHKDCVDHWLTTGRNSCPACRSEAVETKPSWTENYSESDNAASEQGIADLNAAEHMPAF</sequence>
<feature type="compositionally biased region" description="Polar residues" evidence="2">
    <location>
        <begin position="362"/>
        <end position="385"/>
    </location>
</feature>
<feature type="compositionally biased region" description="Polar residues" evidence="2">
    <location>
        <begin position="114"/>
        <end position="131"/>
    </location>
</feature>
<dbReference type="CDD" id="cd16461">
    <property type="entry name" value="RING-H2_EL5-like"/>
    <property type="match status" value="1"/>
</dbReference>
<organism evidence="3 4">
    <name type="scientific">Cryptococcus depauperatus CBS 7841</name>
    <dbReference type="NCBI Taxonomy" id="1295531"/>
    <lineage>
        <taxon>Eukaryota</taxon>
        <taxon>Fungi</taxon>
        <taxon>Dikarya</taxon>
        <taxon>Basidiomycota</taxon>
        <taxon>Agaricomycotina</taxon>
        <taxon>Tremellomycetes</taxon>
        <taxon>Tremellales</taxon>
        <taxon>Cryptococcaceae</taxon>
        <taxon>Cryptococcus</taxon>
    </lineage>
</organism>
<feature type="compositionally biased region" description="Pro residues" evidence="2">
    <location>
        <begin position="134"/>
        <end position="149"/>
    </location>
</feature>
<dbReference type="KEGG" id="cdep:91085525"/>
<keyword evidence="4" id="KW-1185">Reference proteome</keyword>
<dbReference type="Proteomes" id="UP000094043">
    <property type="component" value="Chromosome 2"/>
</dbReference>
<feature type="region of interest" description="Disordered" evidence="2">
    <location>
        <begin position="587"/>
        <end position="624"/>
    </location>
</feature>
<feature type="compositionally biased region" description="Basic and acidic residues" evidence="2">
    <location>
        <begin position="90"/>
        <end position="112"/>
    </location>
</feature>
<evidence type="ECO:0000256" key="2">
    <source>
        <dbReference type="SAM" id="MobiDB-lite"/>
    </source>
</evidence>
<reference evidence="3" key="2">
    <citation type="journal article" date="2022" name="Elife">
        <title>Obligate sexual reproduction of a homothallic fungus closely related to the Cryptococcus pathogenic species complex.</title>
        <authorList>
            <person name="Passer A.R."/>
            <person name="Clancey S.A."/>
            <person name="Shea T."/>
            <person name="David-Palma M."/>
            <person name="Averette A.F."/>
            <person name="Boekhout T."/>
            <person name="Porcel B.M."/>
            <person name="Nowrousian M."/>
            <person name="Cuomo C.A."/>
            <person name="Sun S."/>
            <person name="Heitman J."/>
            <person name="Coelho M.A."/>
        </authorList>
    </citation>
    <scope>NUCLEOTIDE SEQUENCE</scope>
    <source>
        <strain evidence="3">CBS 7841</strain>
    </source>
</reference>
<evidence type="ECO:0000256" key="1">
    <source>
        <dbReference type="SAM" id="Coils"/>
    </source>
</evidence>
<dbReference type="VEuPathDB" id="FungiDB:L203_04328"/>
<keyword evidence="1" id="KW-0175">Coiled coil</keyword>
<dbReference type="RefSeq" id="XP_066066851.1">
    <property type="nucleotide sequence ID" value="XM_066210754.1"/>
</dbReference>
<accession>A0A1E3IC86</accession>
<feature type="region of interest" description="Disordered" evidence="2">
    <location>
        <begin position="181"/>
        <end position="222"/>
    </location>
</feature>
<dbReference type="PROSITE" id="PS50089">
    <property type="entry name" value="ZF_RING_2"/>
    <property type="match status" value="1"/>
</dbReference>
<feature type="compositionally biased region" description="Polar residues" evidence="2">
    <location>
        <begin position="182"/>
        <end position="191"/>
    </location>
</feature>
<dbReference type="Gene3D" id="3.30.40.10">
    <property type="entry name" value="Zinc/RING finger domain, C3HC4 (zinc finger)"/>
    <property type="match status" value="1"/>
</dbReference>
<dbReference type="Pfam" id="PF13639">
    <property type="entry name" value="zf-RING_2"/>
    <property type="match status" value="1"/>
</dbReference>
<dbReference type="SMART" id="SM00184">
    <property type="entry name" value="RING"/>
    <property type="match status" value="1"/>
</dbReference>
<reference evidence="3" key="3">
    <citation type="submission" date="2024-01" db="EMBL/GenBank/DDBJ databases">
        <authorList>
            <person name="Coelho M.A."/>
            <person name="David-Palma M."/>
            <person name="Shea T."/>
            <person name="Sun S."/>
            <person name="Cuomo C.A."/>
            <person name="Heitman J."/>
        </authorList>
    </citation>
    <scope>NUCLEOTIDE SEQUENCE</scope>
    <source>
        <strain evidence="3">CBS 7841</strain>
    </source>
</reference>
<feature type="compositionally biased region" description="Basic and acidic residues" evidence="2">
    <location>
        <begin position="47"/>
        <end position="59"/>
    </location>
</feature>
<feature type="region of interest" description="Disordered" evidence="2">
    <location>
        <begin position="787"/>
        <end position="813"/>
    </location>
</feature>
<dbReference type="SUPFAM" id="SSF57850">
    <property type="entry name" value="RING/U-box"/>
    <property type="match status" value="1"/>
</dbReference>
<feature type="region of interest" description="Disordered" evidence="2">
    <location>
        <begin position="445"/>
        <end position="466"/>
    </location>
</feature>
<evidence type="ECO:0000313" key="3">
    <source>
        <dbReference type="EMBL" id="WVN86151.1"/>
    </source>
</evidence>
<evidence type="ECO:0000313" key="4">
    <source>
        <dbReference type="Proteomes" id="UP000094043"/>
    </source>
</evidence>
<dbReference type="InterPro" id="IPR013083">
    <property type="entry name" value="Znf_RING/FYVE/PHD"/>
</dbReference>
<dbReference type="GeneID" id="91085525"/>
<feature type="region of interest" description="Disordered" evidence="2">
    <location>
        <begin position="362"/>
        <end position="421"/>
    </location>
</feature>
<feature type="compositionally biased region" description="Polar residues" evidence="2">
    <location>
        <begin position="199"/>
        <end position="222"/>
    </location>
</feature>
<dbReference type="AlphaFoldDB" id="A0A1E3IC86"/>
<dbReference type="InterPro" id="IPR001841">
    <property type="entry name" value="Znf_RING"/>
</dbReference>
<dbReference type="EMBL" id="CP143785">
    <property type="protein sequence ID" value="WVN86151.1"/>
    <property type="molecule type" value="Genomic_DNA"/>
</dbReference>
<reference evidence="3" key="1">
    <citation type="submission" date="2016-06" db="EMBL/GenBank/DDBJ databases">
        <authorList>
            <person name="Cuomo C."/>
            <person name="Litvintseva A."/>
            <person name="Heitman J."/>
            <person name="Chen Y."/>
            <person name="Sun S."/>
            <person name="Springer D."/>
            <person name="Dromer F."/>
            <person name="Young S."/>
            <person name="Zeng Q."/>
            <person name="Chapman S."/>
            <person name="Gujja S."/>
            <person name="Saif S."/>
            <person name="Birren B."/>
        </authorList>
    </citation>
    <scope>NUCLEOTIDE SEQUENCE</scope>
    <source>
        <strain evidence="3">CBS 7841</strain>
    </source>
</reference>
<protein>
    <submittedName>
        <fullName evidence="3">Uncharacterized protein</fullName>
    </submittedName>
</protein>
<feature type="compositionally biased region" description="Polar residues" evidence="2">
    <location>
        <begin position="588"/>
        <end position="624"/>
    </location>
</feature>
<feature type="region of interest" description="Disordered" evidence="2">
    <location>
        <begin position="1"/>
        <end position="164"/>
    </location>
</feature>
<feature type="region of interest" description="Disordered" evidence="2">
    <location>
        <begin position="505"/>
        <end position="544"/>
    </location>
</feature>